<proteinExistence type="inferred from homology"/>
<evidence type="ECO:0000256" key="9">
    <source>
        <dbReference type="ARBA" id="ARBA00022722"/>
    </source>
</evidence>
<feature type="binding site" evidence="14 15">
    <location>
        <position position="22"/>
    </location>
    <ligand>
        <name>a divalent metal cation</name>
        <dbReference type="ChEBI" id="CHEBI:60240"/>
    </ligand>
</feature>
<dbReference type="HAMAP" id="MF_00052_B">
    <property type="entry name" value="RNase_HII_B"/>
    <property type="match status" value="1"/>
</dbReference>
<evidence type="ECO:0000256" key="3">
    <source>
        <dbReference type="ARBA" id="ARBA00004065"/>
    </source>
</evidence>
<dbReference type="Proteomes" id="UP000295506">
    <property type="component" value="Unassembled WGS sequence"/>
</dbReference>
<dbReference type="AlphaFoldDB" id="A0AA94PW50"/>
<dbReference type="GO" id="GO:0030145">
    <property type="term" value="F:manganese ion binding"/>
    <property type="evidence" value="ECO:0007669"/>
    <property type="project" value="UniProtKB-UniRule"/>
</dbReference>
<dbReference type="InterPro" id="IPR012337">
    <property type="entry name" value="RNaseH-like_sf"/>
</dbReference>
<dbReference type="InterPro" id="IPR024567">
    <property type="entry name" value="RNase_HII/HIII_dom"/>
</dbReference>
<comment type="cofactor">
    <cofactor evidence="2">
        <name>Mg(2+)</name>
        <dbReference type="ChEBI" id="CHEBI:18420"/>
    </cofactor>
</comment>
<comment type="catalytic activity">
    <reaction evidence="1 14 15 16">
        <text>Endonucleolytic cleavage to 5'-phosphomonoester.</text>
        <dbReference type="EC" id="3.1.26.4"/>
    </reaction>
</comment>
<dbReference type="Pfam" id="PF01351">
    <property type="entry name" value="RNase_HII"/>
    <property type="match status" value="1"/>
</dbReference>
<evidence type="ECO:0000256" key="10">
    <source>
        <dbReference type="ARBA" id="ARBA00022723"/>
    </source>
</evidence>
<dbReference type="RefSeq" id="WP_133987227.1">
    <property type="nucleotide sequence ID" value="NZ_SOBK01000004.1"/>
</dbReference>
<dbReference type="GO" id="GO:0005737">
    <property type="term" value="C:cytoplasm"/>
    <property type="evidence" value="ECO:0007669"/>
    <property type="project" value="UniProtKB-SubCell"/>
</dbReference>
<dbReference type="Gene3D" id="3.30.420.10">
    <property type="entry name" value="Ribonuclease H-like superfamily/Ribonuclease H"/>
    <property type="match status" value="1"/>
</dbReference>
<dbReference type="GO" id="GO:0004523">
    <property type="term" value="F:RNA-DNA hybrid ribonuclease activity"/>
    <property type="evidence" value="ECO:0007669"/>
    <property type="project" value="UniProtKB-UniRule"/>
</dbReference>
<dbReference type="GO" id="GO:0032299">
    <property type="term" value="C:ribonuclease H2 complex"/>
    <property type="evidence" value="ECO:0007669"/>
    <property type="project" value="TreeGrafter"/>
</dbReference>
<protein>
    <recommendedName>
        <fullName evidence="7 14">Ribonuclease HII</fullName>
        <shortName evidence="14">RNase HII</shortName>
        <ecNumber evidence="6 14">3.1.26.4</ecNumber>
    </recommendedName>
</protein>
<dbReference type="PANTHER" id="PTHR10954">
    <property type="entry name" value="RIBONUCLEASE H2 SUBUNIT A"/>
    <property type="match status" value="1"/>
</dbReference>
<dbReference type="GO" id="GO:0006298">
    <property type="term" value="P:mismatch repair"/>
    <property type="evidence" value="ECO:0007669"/>
    <property type="project" value="TreeGrafter"/>
</dbReference>
<evidence type="ECO:0000313" key="18">
    <source>
        <dbReference type="EMBL" id="TDT89068.1"/>
    </source>
</evidence>
<organism evidence="18 19">
    <name type="scientific">Pseudodesulfovibrio indicus</name>
    <dbReference type="NCBI Taxonomy" id="1716143"/>
    <lineage>
        <taxon>Bacteria</taxon>
        <taxon>Pseudomonadati</taxon>
        <taxon>Thermodesulfobacteriota</taxon>
        <taxon>Desulfovibrionia</taxon>
        <taxon>Desulfovibrionales</taxon>
        <taxon>Desulfovibrionaceae</taxon>
    </lineage>
</organism>
<feature type="domain" description="RNase H type-2" evidence="17">
    <location>
        <begin position="15"/>
        <end position="209"/>
    </location>
</feature>
<evidence type="ECO:0000256" key="5">
    <source>
        <dbReference type="ARBA" id="ARBA00007383"/>
    </source>
</evidence>
<dbReference type="EC" id="3.1.26.4" evidence="6 14"/>
<feature type="binding site" evidence="14 15">
    <location>
        <position position="113"/>
    </location>
    <ligand>
        <name>a divalent metal cation</name>
        <dbReference type="ChEBI" id="CHEBI:60240"/>
    </ligand>
</feature>
<evidence type="ECO:0000256" key="15">
    <source>
        <dbReference type="PROSITE-ProRule" id="PRU01319"/>
    </source>
</evidence>
<dbReference type="InterPro" id="IPR022898">
    <property type="entry name" value="RNase_HII"/>
</dbReference>
<evidence type="ECO:0000259" key="17">
    <source>
        <dbReference type="PROSITE" id="PS51975"/>
    </source>
</evidence>
<keyword evidence="8 14" id="KW-0963">Cytoplasm</keyword>
<comment type="similarity">
    <text evidence="5 14 16">Belongs to the RNase HII family.</text>
</comment>
<evidence type="ECO:0000256" key="14">
    <source>
        <dbReference type="HAMAP-Rule" id="MF_00052"/>
    </source>
</evidence>
<dbReference type="PANTHER" id="PTHR10954:SF18">
    <property type="entry name" value="RIBONUCLEASE HII"/>
    <property type="match status" value="1"/>
</dbReference>
<keyword evidence="10 14" id="KW-0479">Metal-binding</keyword>
<evidence type="ECO:0000256" key="1">
    <source>
        <dbReference type="ARBA" id="ARBA00000077"/>
    </source>
</evidence>
<comment type="caution">
    <text evidence="18">The sequence shown here is derived from an EMBL/GenBank/DDBJ whole genome shotgun (WGS) entry which is preliminary data.</text>
</comment>
<evidence type="ECO:0000256" key="11">
    <source>
        <dbReference type="ARBA" id="ARBA00022759"/>
    </source>
</evidence>
<evidence type="ECO:0000256" key="6">
    <source>
        <dbReference type="ARBA" id="ARBA00012180"/>
    </source>
</evidence>
<comment type="subcellular location">
    <subcellularLocation>
        <location evidence="4 14">Cytoplasm</location>
    </subcellularLocation>
</comment>
<feature type="binding site" evidence="14 15">
    <location>
        <position position="21"/>
    </location>
    <ligand>
        <name>a divalent metal cation</name>
        <dbReference type="ChEBI" id="CHEBI:60240"/>
    </ligand>
</feature>
<dbReference type="InterPro" id="IPR001352">
    <property type="entry name" value="RNase_HII/HIII"/>
</dbReference>
<dbReference type="CDD" id="cd07182">
    <property type="entry name" value="RNase_HII_bacteria_HII_like"/>
    <property type="match status" value="1"/>
</dbReference>
<evidence type="ECO:0000256" key="8">
    <source>
        <dbReference type="ARBA" id="ARBA00022490"/>
    </source>
</evidence>
<dbReference type="EMBL" id="SOBK01000004">
    <property type="protein sequence ID" value="TDT89068.1"/>
    <property type="molecule type" value="Genomic_DNA"/>
</dbReference>
<comment type="function">
    <text evidence="3 14 16">Endonuclease that specifically degrades the RNA of RNA-DNA hybrids.</text>
</comment>
<dbReference type="PROSITE" id="PS51975">
    <property type="entry name" value="RNASE_H_2"/>
    <property type="match status" value="1"/>
</dbReference>
<evidence type="ECO:0000256" key="7">
    <source>
        <dbReference type="ARBA" id="ARBA00019179"/>
    </source>
</evidence>
<gene>
    <name evidence="14" type="primary">rnhB</name>
    <name evidence="18" type="ORF">EDC59_10461</name>
</gene>
<dbReference type="SUPFAM" id="SSF53098">
    <property type="entry name" value="Ribonuclease H-like"/>
    <property type="match status" value="1"/>
</dbReference>
<sequence>MAQVLLFGGRSFEAHEIAGVDEAGRGCLAGPVVAGACILPVEYDLPWLNDSKQLSEARRETLYPLIREQAVAWGVGVAWPWEIDAINILQATFRAMSRAVRAMKVEPRFLRIDGDKLIPRHALQLDIPQEFVIKGDGSVPAISAASVLAKTFRDRLMVRLARRYPGYGLESHMGYGTKAHVEAIRTLGPCRLHRLTFKKVKPEDKPQVQASLF</sequence>
<evidence type="ECO:0000256" key="12">
    <source>
        <dbReference type="ARBA" id="ARBA00022801"/>
    </source>
</evidence>
<comment type="cofactor">
    <cofactor evidence="14 15">
        <name>Mn(2+)</name>
        <dbReference type="ChEBI" id="CHEBI:29035"/>
    </cofactor>
    <cofactor evidence="14 15">
        <name>Mg(2+)</name>
        <dbReference type="ChEBI" id="CHEBI:18420"/>
    </cofactor>
    <text evidence="14 15">Manganese or magnesium. Binds 1 divalent metal ion per monomer in the absence of substrate. May bind a second metal ion after substrate binding.</text>
</comment>
<name>A0AA94PW50_9BACT</name>
<keyword evidence="13 14" id="KW-0464">Manganese</keyword>
<keyword evidence="9 14" id="KW-0540">Nuclease</keyword>
<evidence type="ECO:0000313" key="19">
    <source>
        <dbReference type="Proteomes" id="UP000295506"/>
    </source>
</evidence>
<keyword evidence="12 14" id="KW-0378">Hydrolase</keyword>
<dbReference type="GO" id="GO:0003723">
    <property type="term" value="F:RNA binding"/>
    <property type="evidence" value="ECO:0007669"/>
    <property type="project" value="UniProtKB-UniRule"/>
</dbReference>
<dbReference type="NCBIfam" id="NF000595">
    <property type="entry name" value="PRK00015.1-3"/>
    <property type="match status" value="1"/>
</dbReference>
<accession>A0AA94PW50</accession>
<keyword evidence="11 14" id="KW-0255">Endonuclease</keyword>
<dbReference type="InterPro" id="IPR036397">
    <property type="entry name" value="RNaseH_sf"/>
</dbReference>
<evidence type="ECO:0000256" key="16">
    <source>
        <dbReference type="RuleBase" id="RU003515"/>
    </source>
</evidence>
<evidence type="ECO:0000256" key="2">
    <source>
        <dbReference type="ARBA" id="ARBA00001946"/>
    </source>
</evidence>
<reference evidence="18 19" key="1">
    <citation type="submission" date="2019-03" db="EMBL/GenBank/DDBJ databases">
        <title>Genomic Encyclopedia of Type Strains, Phase IV (KMG-IV): sequencing the most valuable type-strain genomes for metagenomic binning, comparative biology and taxonomic classification.</title>
        <authorList>
            <person name="Goeker M."/>
        </authorList>
    </citation>
    <scope>NUCLEOTIDE SEQUENCE [LARGE SCALE GENOMIC DNA]</scope>
    <source>
        <strain evidence="18 19">DSM 101483</strain>
    </source>
</reference>
<dbReference type="GO" id="GO:0043137">
    <property type="term" value="P:DNA replication, removal of RNA primer"/>
    <property type="evidence" value="ECO:0007669"/>
    <property type="project" value="TreeGrafter"/>
</dbReference>
<evidence type="ECO:0000256" key="4">
    <source>
        <dbReference type="ARBA" id="ARBA00004496"/>
    </source>
</evidence>
<evidence type="ECO:0000256" key="13">
    <source>
        <dbReference type="ARBA" id="ARBA00023211"/>
    </source>
</evidence>